<protein>
    <recommendedName>
        <fullName evidence="4">Virulence factor</fullName>
    </recommendedName>
</protein>
<accession>A0A418X6P6</accession>
<name>A0A418X6P6_9BURK</name>
<dbReference type="AlphaFoldDB" id="A0A418X6P6"/>
<dbReference type="EMBL" id="QYUN01000002">
    <property type="protein sequence ID" value="RJG08046.1"/>
    <property type="molecule type" value="Genomic_DNA"/>
</dbReference>
<keyword evidence="1" id="KW-0732">Signal</keyword>
<feature type="chain" id="PRO_5019375638" description="Virulence factor" evidence="1">
    <location>
        <begin position="22"/>
        <end position="93"/>
    </location>
</feature>
<reference evidence="2 3" key="1">
    <citation type="submission" date="2018-09" db="EMBL/GenBank/DDBJ databases">
        <authorList>
            <person name="Zhu H."/>
        </authorList>
    </citation>
    <scope>NUCLEOTIDE SEQUENCE [LARGE SCALE GENOMIC DNA]</scope>
    <source>
        <strain evidence="2 3">K2R10-39</strain>
    </source>
</reference>
<organism evidence="2 3">
    <name type="scientific">Noviherbaspirillum cavernae</name>
    <dbReference type="NCBI Taxonomy" id="2320862"/>
    <lineage>
        <taxon>Bacteria</taxon>
        <taxon>Pseudomonadati</taxon>
        <taxon>Pseudomonadota</taxon>
        <taxon>Betaproteobacteria</taxon>
        <taxon>Burkholderiales</taxon>
        <taxon>Oxalobacteraceae</taxon>
        <taxon>Noviherbaspirillum</taxon>
    </lineage>
</organism>
<comment type="caution">
    <text evidence="2">The sequence shown here is derived from an EMBL/GenBank/DDBJ whole genome shotgun (WGS) entry which is preliminary data.</text>
</comment>
<evidence type="ECO:0000313" key="3">
    <source>
        <dbReference type="Proteomes" id="UP000285190"/>
    </source>
</evidence>
<evidence type="ECO:0008006" key="4">
    <source>
        <dbReference type="Google" id="ProtNLM"/>
    </source>
</evidence>
<evidence type="ECO:0000256" key="1">
    <source>
        <dbReference type="SAM" id="SignalP"/>
    </source>
</evidence>
<gene>
    <name evidence="2" type="ORF">D3870_12815</name>
</gene>
<dbReference type="Proteomes" id="UP000285190">
    <property type="component" value="Unassembled WGS sequence"/>
</dbReference>
<keyword evidence="3" id="KW-1185">Reference proteome</keyword>
<evidence type="ECO:0000313" key="2">
    <source>
        <dbReference type="EMBL" id="RJG08046.1"/>
    </source>
</evidence>
<sequence>MKFVAATALLSGIAPLPVAYAQPDVNWSVSIGSGQPAPYIYSPPPVVYVQPQPVYVRPQPVYVHPYYGEEVRHKKFKHHGKHHGKHHHHHGDD</sequence>
<feature type="signal peptide" evidence="1">
    <location>
        <begin position="1"/>
        <end position="21"/>
    </location>
</feature>
<proteinExistence type="predicted"/>